<dbReference type="InterPro" id="IPR044150">
    <property type="entry name" value="HDAC_classIV"/>
</dbReference>
<protein>
    <submittedName>
        <fullName evidence="4">Deacetylase</fullName>
    </submittedName>
</protein>
<reference evidence="5" key="1">
    <citation type="journal article" date="2015" name="PLoS ONE">
        <title>Complete Genome Sequence of Thermus aquaticus Y51MC23.</title>
        <authorList>
            <person name="Brumm P.J."/>
            <person name="Monsma S."/>
            <person name="Keough B."/>
            <person name="Jasinovica S."/>
            <person name="Ferguson E."/>
            <person name="Schoenfeld T."/>
            <person name="Lodes M."/>
            <person name="Mead D.A."/>
        </authorList>
    </citation>
    <scope>NUCLEOTIDE SEQUENCE [LARGE SCALE GENOMIC DNA]</scope>
    <source>
        <strain evidence="5">BAA-2747 / Y51MC23</strain>
    </source>
</reference>
<dbReference type="PRINTS" id="PR01270">
    <property type="entry name" value="HDASUPER"/>
</dbReference>
<proteinExistence type="inferred from homology"/>
<dbReference type="PANTHER" id="PTHR10625:SF19">
    <property type="entry name" value="HISTONE DEACETYLASE 12"/>
    <property type="match status" value="1"/>
</dbReference>
<dbReference type="InterPro" id="IPR037138">
    <property type="entry name" value="His_deacetylse_dom_sf"/>
</dbReference>
<sequence length="361" mass="39097">MVSGHEEDRHPDLGGHVLQVRPGQVPRRQDQVKGGKVFGKAGGVDVGVGLVGEKEEAHASPSFCQNGGVQAYSTAHLSLDLPEGHPFPLYKYRGVAEALKGLVPILPAPEVPREALFLAHEASYLEKLFREGLSRQESLRLGLPFGPGLLKRALHAAGGTLMAAEDALRTGLGLNLAGGTHHAFPDRAEGYSLFNDVAVAVRWLRARGFWGRVLVVDLDAHQGNGTAFFFRDDPTVYTLSLHGERNYPLKKEKGDLDVGLPDGVGDEAYLRALDEALEKAEAFRPHLVFYNAGVDVLKGDRFGRLALSPEGVKRRDARVFRLVRALGVPLVVVMGGGYNRDPRLTVEAHAATYRLALSSLA</sequence>
<dbReference type="EMBL" id="CP010822">
    <property type="protein sequence ID" value="ALJ92140.1"/>
    <property type="molecule type" value="Genomic_DNA"/>
</dbReference>
<gene>
    <name evidence="4" type="ORF">TO73_2342</name>
</gene>
<dbReference type="InterPro" id="IPR023801">
    <property type="entry name" value="His_deacetylse_dom"/>
</dbReference>
<feature type="domain" description="Histone deacetylase" evidence="3">
    <location>
        <begin position="97"/>
        <end position="341"/>
    </location>
</feature>
<evidence type="ECO:0000313" key="4">
    <source>
        <dbReference type="EMBL" id="ALJ92140.1"/>
    </source>
</evidence>
<dbReference type="SUPFAM" id="SSF52768">
    <property type="entry name" value="Arginase/deacetylase"/>
    <property type="match status" value="1"/>
</dbReference>
<dbReference type="Proteomes" id="UP000058660">
    <property type="component" value="Chromosome"/>
</dbReference>
<name>A0ABM5VPP7_THEA5</name>
<evidence type="ECO:0000259" key="3">
    <source>
        <dbReference type="Pfam" id="PF00850"/>
    </source>
</evidence>
<dbReference type="Pfam" id="PF00850">
    <property type="entry name" value="Hist_deacetyl"/>
    <property type="match status" value="1"/>
</dbReference>
<dbReference type="InterPro" id="IPR023696">
    <property type="entry name" value="Ureohydrolase_dom_sf"/>
</dbReference>
<dbReference type="CDD" id="cd09993">
    <property type="entry name" value="HDAC_classIV"/>
    <property type="match status" value="1"/>
</dbReference>
<accession>A0ABM5VPP7</accession>
<dbReference type="InterPro" id="IPR000286">
    <property type="entry name" value="HDACs"/>
</dbReference>
<organism evidence="4 5">
    <name type="scientific">Thermus aquaticus (strain ATCC BAA-2747 / Y51MC23)</name>
    <dbReference type="NCBI Taxonomy" id="498848"/>
    <lineage>
        <taxon>Bacteria</taxon>
        <taxon>Thermotogati</taxon>
        <taxon>Deinococcota</taxon>
        <taxon>Deinococci</taxon>
        <taxon>Thermales</taxon>
        <taxon>Thermaceae</taxon>
        <taxon>Thermus</taxon>
    </lineage>
</organism>
<keyword evidence="5" id="KW-1185">Reference proteome</keyword>
<evidence type="ECO:0000256" key="1">
    <source>
        <dbReference type="ARBA" id="ARBA00005947"/>
    </source>
</evidence>
<evidence type="ECO:0000256" key="2">
    <source>
        <dbReference type="ARBA" id="ARBA00022801"/>
    </source>
</evidence>
<evidence type="ECO:0000313" key="5">
    <source>
        <dbReference type="Proteomes" id="UP000058660"/>
    </source>
</evidence>
<comment type="similarity">
    <text evidence="1">Belongs to the histone deacetylase family.</text>
</comment>
<dbReference type="Gene3D" id="3.40.800.20">
    <property type="entry name" value="Histone deacetylase domain"/>
    <property type="match status" value="1"/>
</dbReference>
<keyword evidence="2" id="KW-0378">Hydrolase</keyword>
<dbReference type="PANTHER" id="PTHR10625">
    <property type="entry name" value="HISTONE DEACETYLASE HDAC1-RELATED"/>
    <property type="match status" value="1"/>
</dbReference>